<gene>
    <name evidence="10" type="ORF">Thi970DRAFT_03800</name>
</gene>
<feature type="compositionally biased region" description="Low complexity" evidence="8">
    <location>
        <begin position="578"/>
        <end position="600"/>
    </location>
</feature>
<name>H8Z4C1_9GAMM</name>
<dbReference type="InterPro" id="IPR008271">
    <property type="entry name" value="Ser/Thr_kinase_AS"/>
</dbReference>
<dbReference type="EC" id="2.7.11.1" evidence="2"/>
<keyword evidence="5 10" id="KW-0418">Kinase</keyword>
<evidence type="ECO:0000256" key="2">
    <source>
        <dbReference type="ARBA" id="ARBA00012513"/>
    </source>
</evidence>
<evidence type="ECO:0000313" key="11">
    <source>
        <dbReference type="Proteomes" id="UP000002964"/>
    </source>
</evidence>
<dbReference type="HOGENOM" id="CLU_481393_0_0_6"/>
<dbReference type="PROSITE" id="PS50011">
    <property type="entry name" value="PROTEIN_KINASE_DOM"/>
    <property type="match status" value="1"/>
</dbReference>
<dbReference type="SMART" id="SM00220">
    <property type="entry name" value="S_TKc"/>
    <property type="match status" value="1"/>
</dbReference>
<comment type="similarity">
    <text evidence="1">Belongs to the protein kinase superfamily. NEK Ser/Thr protein kinase family. NIMA subfamily.</text>
</comment>
<evidence type="ECO:0000256" key="4">
    <source>
        <dbReference type="ARBA" id="ARBA00022741"/>
    </source>
</evidence>
<dbReference type="RefSeq" id="WP_009150581.1">
    <property type="nucleotide sequence ID" value="NZ_CP121471.1"/>
</dbReference>
<keyword evidence="3" id="KW-0808">Transferase</keyword>
<feature type="compositionally biased region" description="Low complexity" evidence="8">
    <location>
        <begin position="477"/>
        <end position="508"/>
    </location>
</feature>
<feature type="binding site" evidence="7">
    <location>
        <position position="113"/>
    </location>
    <ligand>
        <name>ATP</name>
        <dbReference type="ChEBI" id="CHEBI:30616"/>
    </ligand>
</feature>
<proteinExistence type="inferred from homology"/>
<evidence type="ECO:0000256" key="7">
    <source>
        <dbReference type="PROSITE-ProRule" id="PRU10141"/>
    </source>
</evidence>
<feature type="compositionally biased region" description="Basic residues" evidence="8">
    <location>
        <begin position="601"/>
        <end position="616"/>
    </location>
</feature>
<evidence type="ECO:0000256" key="5">
    <source>
        <dbReference type="ARBA" id="ARBA00022777"/>
    </source>
</evidence>
<dbReference type="eggNOG" id="COG0515">
    <property type="taxonomic scope" value="Bacteria"/>
</dbReference>
<dbReference type="AlphaFoldDB" id="H8Z4C1"/>
<dbReference type="GO" id="GO:0005524">
    <property type="term" value="F:ATP binding"/>
    <property type="evidence" value="ECO:0007669"/>
    <property type="project" value="UniProtKB-UniRule"/>
</dbReference>
<feature type="region of interest" description="Disordered" evidence="8">
    <location>
        <begin position="348"/>
        <end position="367"/>
    </location>
</feature>
<organism evidence="10 11">
    <name type="scientific">Thiorhodovibrio frisius</name>
    <dbReference type="NCBI Taxonomy" id="631362"/>
    <lineage>
        <taxon>Bacteria</taxon>
        <taxon>Pseudomonadati</taxon>
        <taxon>Pseudomonadota</taxon>
        <taxon>Gammaproteobacteria</taxon>
        <taxon>Chromatiales</taxon>
        <taxon>Chromatiaceae</taxon>
        <taxon>Thiorhodovibrio</taxon>
    </lineage>
</organism>
<evidence type="ECO:0000256" key="3">
    <source>
        <dbReference type="ARBA" id="ARBA00022679"/>
    </source>
</evidence>
<evidence type="ECO:0000313" key="10">
    <source>
        <dbReference type="EMBL" id="EIC20178.1"/>
    </source>
</evidence>
<reference evidence="11" key="1">
    <citation type="submission" date="2011-06" db="EMBL/GenBank/DDBJ databases">
        <authorList>
            <consortium name="US DOE Joint Genome Institute (JGI-PGF)"/>
            <person name="Lucas S."/>
            <person name="Han J."/>
            <person name="Lapidus A."/>
            <person name="Cheng J.-F."/>
            <person name="Goodwin L."/>
            <person name="Pitluck S."/>
            <person name="Peters L."/>
            <person name="Land M.L."/>
            <person name="Hauser L."/>
            <person name="Vogl K."/>
            <person name="Liu Z."/>
            <person name="Overmann J."/>
            <person name="Frigaard N.-U."/>
            <person name="Bryant D.A."/>
            <person name="Woyke T.J."/>
        </authorList>
    </citation>
    <scope>NUCLEOTIDE SEQUENCE [LARGE SCALE GENOMIC DNA]</scope>
    <source>
        <strain evidence="11">970</strain>
    </source>
</reference>
<feature type="region of interest" description="Disordered" evidence="8">
    <location>
        <begin position="428"/>
        <end position="641"/>
    </location>
</feature>
<dbReference type="InterPro" id="IPR011009">
    <property type="entry name" value="Kinase-like_dom_sf"/>
</dbReference>
<dbReference type="Pfam" id="PF00069">
    <property type="entry name" value="Pkinase"/>
    <property type="match status" value="1"/>
</dbReference>
<dbReference type="PROSITE" id="PS00107">
    <property type="entry name" value="PROTEIN_KINASE_ATP"/>
    <property type="match status" value="1"/>
</dbReference>
<keyword evidence="11" id="KW-1185">Reference proteome</keyword>
<dbReference type="PANTHER" id="PTHR43671:SF13">
    <property type="entry name" value="SERINE_THREONINE-PROTEIN KINASE NEK2"/>
    <property type="match status" value="1"/>
</dbReference>
<keyword evidence="6 7" id="KW-0067">ATP-binding</keyword>
<dbReference type="InterPro" id="IPR050660">
    <property type="entry name" value="NEK_Ser/Thr_kinase"/>
</dbReference>
<accession>H8Z4C1</accession>
<evidence type="ECO:0000259" key="9">
    <source>
        <dbReference type="PROSITE" id="PS50011"/>
    </source>
</evidence>
<dbReference type="OrthoDB" id="9801841at2"/>
<dbReference type="SUPFAM" id="SSF56112">
    <property type="entry name" value="Protein kinase-like (PK-like)"/>
    <property type="match status" value="1"/>
</dbReference>
<dbReference type="STRING" id="631362.Thi970DRAFT_03800"/>
<dbReference type="PROSITE" id="PS00108">
    <property type="entry name" value="PROTEIN_KINASE_ST"/>
    <property type="match status" value="1"/>
</dbReference>
<evidence type="ECO:0000256" key="1">
    <source>
        <dbReference type="ARBA" id="ARBA00010886"/>
    </source>
</evidence>
<evidence type="ECO:0000256" key="6">
    <source>
        <dbReference type="ARBA" id="ARBA00022840"/>
    </source>
</evidence>
<keyword evidence="4 7" id="KW-0547">Nucleotide-binding</keyword>
<evidence type="ECO:0000256" key="8">
    <source>
        <dbReference type="SAM" id="MobiDB-lite"/>
    </source>
</evidence>
<dbReference type="Proteomes" id="UP000002964">
    <property type="component" value="Unassembled WGS sequence"/>
</dbReference>
<protein>
    <recommendedName>
        <fullName evidence="2">non-specific serine/threonine protein kinase</fullName>
        <ecNumber evidence="2">2.7.11.1</ecNumber>
    </recommendedName>
</protein>
<reference evidence="10 11" key="2">
    <citation type="submission" date="2011-11" db="EMBL/GenBank/DDBJ databases">
        <authorList>
            <consortium name="US DOE Joint Genome Institute"/>
            <person name="Lucas S."/>
            <person name="Han J."/>
            <person name="Lapidus A."/>
            <person name="Cheng J.-F."/>
            <person name="Goodwin L."/>
            <person name="Pitluck S."/>
            <person name="Peters L."/>
            <person name="Ovchinnikova G."/>
            <person name="Zhang X."/>
            <person name="Detter J.C."/>
            <person name="Han C."/>
            <person name="Tapia R."/>
            <person name="Land M."/>
            <person name="Hauser L."/>
            <person name="Kyrpides N."/>
            <person name="Ivanova N."/>
            <person name="Pagani I."/>
            <person name="Vogl K."/>
            <person name="Liu Z."/>
            <person name="Overmann J."/>
            <person name="Frigaard N.-U."/>
            <person name="Bryant D."/>
            <person name="Woyke T."/>
        </authorList>
    </citation>
    <scope>NUCLEOTIDE SEQUENCE [LARGE SCALE GENOMIC DNA]</scope>
    <source>
        <strain evidence="10 11">970</strain>
    </source>
</reference>
<feature type="compositionally biased region" description="Low complexity" evidence="8">
    <location>
        <begin position="432"/>
        <end position="444"/>
    </location>
</feature>
<feature type="domain" description="Protein kinase" evidence="9">
    <location>
        <begin position="83"/>
        <end position="333"/>
    </location>
</feature>
<dbReference type="PANTHER" id="PTHR43671">
    <property type="entry name" value="SERINE/THREONINE-PROTEIN KINASE NEK"/>
    <property type="match status" value="1"/>
</dbReference>
<dbReference type="Gene3D" id="3.30.200.20">
    <property type="entry name" value="Phosphorylase Kinase, domain 1"/>
    <property type="match status" value="1"/>
</dbReference>
<dbReference type="CDD" id="cd14014">
    <property type="entry name" value="STKc_PknB_like"/>
    <property type="match status" value="1"/>
</dbReference>
<feature type="compositionally biased region" description="Polar residues" evidence="8">
    <location>
        <begin position="543"/>
        <end position="557"/>
    </location>
</feature>
<dbReference type="Gene3D" id="1.10.510.10">
    <property type="entry name" value="Transferase(Phosphotransferase) domain 1"/>
    <property type="match status" value="1"/>
</dbReference>
<dbReference type="GO" id="GO:0004674">
    <property type="term" value="F:protein serine/threonine kinase activity"/>
    <property type="evidence" value="ECO:0007669"/>
    <property type="project" value="UniProtKB-EC"/>
</dbReference>
<dbReference type="EMBL" id="JH603170">
    <property type="protein sequence ID" value="EIC20178.1"/>
    <property type="molecule type" value="Genomic_DNA"/>
</dbReference>
<dbReference type="InterPro" id="IPR000719">
    <property type="entry name" value="Prot_kinase_dom"/>
</dbReference>
<sequence>MTSDTSASEAVTKPLAQTTADVGESVPCPKCQAMNVVSELPARDYRCGDCGYELAHLDMTMQGTVRGVIAWVRSPGQVVKERYKVTGLLGRGGFGVTYLVDDLLLEGKRRALKEVPEILFDEYESRLLGRLNHPAIPDITDRFSDEGMNCLVLEFGGNRTLRSEQQRRGGRIPLFVLLPWLRQLGEAIIYLHNQDPPIIHRDLKPDNILLDDHDRVMLIDFGIAKESVVDGTTRTLGRAASQGFSPPEQVLGTGTDERSDVYSLGAIVYNLLTGTMPAAAYDRVTGALLEPITQFLPDIPPEIDAAVLKALELNINLRHGSIPEFLQCLDPARSGDTGAATIMIDPSNPAGGAGMNTGSSTSPSARLPSLRLPTGQTAAGPVPVGDIQPGSRKGPWIAVAAFSLFAAAIGGWWFSGAPGLDLLRDELASGGDDPVTDPVEPVTDPVEEVAEPSPQSAEEKPPEVAAENPGEAELPDAGTPDAKAAAAAAAAGLAVSGAGGSTNAAAASINTGDAGKKPATTAAGIPTSAATAVPSGPLPSIFSDEQSPEQSSKSHQASRPAGSLLDMFDEQRADKVKAAAAAQPQQATAPVKAAPPVTAKPKPKPKPRVVAKRPPPKRASPPPSSSSSSWGFKYKGAEKQY</sequence>
<dbReference type="InterPro" id="IPR017441">
    <property type="entry name" value="Protein_kinase_ATP_BS"/>
</dbReference>